<organism evidence="2 3">
    <name type="scientific">Candidatus Buchananbacteria bacterium RIFCSPLOWO2_01_FULL_39_33</name>
    <dbReference type="NCBI Taxonomy" id="1797543"/>
    <lineage>
        <taxon>Bacteria</taxon>
        <taxon>Candidatus Buchananiibacteriota</taxon>
    </lineage>
</organism>
<feature type="transmembrane region" description="Helical" evidence="1">
    <location>
        <begin position="93"/>
        <end position="111"/>
    </location>
</feature>
<reference evidence="2 3" key="1">
    <citation type="journal article" date="2016" name="Nat. Commun.">
        <title>Thousands of microbial genomes shed light on interconnected biogeochemical processes in an aquifer system.</title>
        <authorList>
            <person name="Anantharaman K."/>
            <person name="Brown C.T."/>
            <person name="Hug L.A."/>
            <person name="Sharon I."/>
            <person name="Castelle C.J."/>
            <person name="Probst A.J."/>
            <person name="Thomas B.C."/>
            <person name="Singh A."/>
            <person name="Wilkins M.J."/>
            <person name="Karaoz U."/>
            <person name="Brodie E.L."/>
            <person name="Williams K.H."/>
            <person name="Hubbard S.S."/>
            <person name="Banfield J.F."/>
        </authorList>
    </citation>
    <scope>NUCLEOTIDE SEQUENCE [LARGE SCALE GENOMIC DNA]</scope>
</reference>
<gene>
    <name evidence="2" type="ORF">A3A02_04005</name>
</gene>
<dbReference type="EMBL" id="MHIM01000031">
    <property type="protein sequence ID" value="OGY51766.1"/>
    <property type="molecule type" value="Genomic_DNA"/>
</dbReference>
<dbReference type="Proteomes" id="UP000177376">
    <property type="component" value="Unassembled WGS sequence"/>
</dbReference>
<comment type="caution">
    <text evidence="2">The sequence shown here is derived from an EMBL/GenBank/DDBJ whole genome shotgun (WGS) entry which is preliminary data.</text>
</comment>
<sequence>MSNRLIRKIISRSDEAVYDIIRPALWSRFWQIILAVILINLPFFLIYPLFLRGYWGVAIFAALLMIALFYLLRLYYGRYYTALLITNKRLIDASLTGFFNFSVLTILYGKIQDVDYKSKGLLKTILKIGDIYITFIKDQETLIKLASIKNPHQVVEMIIEQRDRYLREKREVQGQEAIRILAGLKKKLGEEKFNQLIYH</sequence>
<keyword evidence="1" id="KW-0472">Membrane</keyword>
<keyword evidence="1" id="KW-0812">Transmembrane</keyword>
<evidence type="ECO:0000256" key="1">
    <source>
        <dbReference type="SAM" id="Phobius"/>
    </source>
</evidence>
<protein>
    <submittedName>
        <fullName evidence="2">Uncharacterized protein</fullName>
    </submittedName>
</protein>
<evidence type="ECO:0000313" key="3">
    <source>
        <dbReference type="Proteomes" id="UP000177376"/>
    </source>
</evidence>
<feature type="transmembrane region" description="Helical" evidence="1">
    <location>
        <begin position="53"/>
        <end position="72"/>
    </location>
</feature>
<name>A0A1G1YIW2_9BACT</name>
<dbReference type="AlphaFoldDB" id="A0A1G1YIW2"/>
<accession>A0A1G1YIW2</accession>
<evidence type="ECO:0000313" key="2">
    <source>
        <dbReference type="EMBL" id="OGY51766.1"/>
    </source>
</evidence>
<feature type="transmembrane region" description="Helical" evidence="1">
    <location>
        <begin position="29"/>
        <end position="47"/>
    </location>
</feature>
<proteinExistence type="predicted"/>
<keyword evidence="1" id="KW-1133">Transmembrane helix</keyword>